<feature type="region of interest" description="Disordered" evidence="1">
    <location>
        <begin position="537"/>
        <end position="593"/>
    </location>
</feature>
<feature type="transmembrane region" description="Helical" evidence="2">
    <location>
        <begin position="105"/>
        <end position="130"/>
    </location>
</feature>
<feature type="region of interest" description="Disordered" evidence="1">
    <location>
        <begin position="335"/>
        <end position="374"/>
    </location>
</feature>
<feature type="compositionally biased region" description="Basic and acidic residues" evidence="1">
    <location>
        <begin position="242"/>
        <end position="258"/>
    </location>
</feature>
<feature type="region of interest" description="Disordered" evidence="1">
    <location>
        <begin position="242"/>
        <end position="267"/>
    </location>
</feature>
<dbReference type="InterPro" id="IPR009571">
    <property type="entry name" value="SUR7/Rim9-like_fungi"/>
</dbReference>
<organism evidence="3 4">
    <name type="scientific">Austropuccinia psidii MF-1</name>
    <dbReference type="NCBI Taxonomy" id="1389203"/>
    <lineage>
        <taxon>Eukaryota</taxon>
        <taxon>Fungi</taxon>
        <taxon>Dikarya</taxon>
        <taxon>Basidiomycota</taxon>
        <taxon>Pucciniomycotina</taxon>
        <taxon>Pucciniomycetes</taxon>
        <taxon>Pucciniales</taxon>
        <taxon>Sphaerophragmiaceae</taxon>
        <taxon>Austropuccinia</taxon>
    </lineage>
</organism>
<evidence type="ECO:0008006" key="5">
    <source>
        <dbReference type="Google" id="ProtNLM"/>
    </source>
</evidence>
<keyword evidence="2" id="KW-1133">Transmembrane helix</keyword>
<dbReference type="GO" id="GO:0035838">
    <property type="term" value="C:growing cell tip"/>
    <property type="evidence" value="ECO:0007669"/>
    <property type="project" value="TreeGrafter"/>
</dbReference>
<feature type="transmembrane region" description="Helical" evidence="2">
    <location>
        <begin position="185"/>
        <end position="206"/>
    </location>
</feature>
<dbReference type="GO" id="GO:0005886">
    <property type="term" value="C:plasma membrane"/>
    <property type="evidence" value="ECO:0007669"/>
    <property type="project" value="InterPro"/>
</dbReference>
<feature type="compositionally biased region" description="Polar residues" evidence="1">
    <location>
        <begin position="544"/>
        <end position="561"/>
    </location>
</feature>
<feature type="transmembrane region" description="Helical" evidence="2">
    <location>
        <begin position="142"/>
        <end position="165"/>
    </location>
</feature>
<keyword evidence="2" id="KW-0812">Transmembrane</keyword>
<name>A0A9Q3HW92_9BASI</name>
<dbReference type="OrthoDB" id="2499288at2759"/>
<dbReference type="GO" id="GO:0032153">
    <property type="term" value="C:cell division site"/>
    <property type="evidence" value="ECO:0007669"/>
    <property type="project" value="TreeGrafter"/>
</dbReference>
<feature type="region of interest" description="Disordered" evidence="1">
    <location>
        <begin position="433"/>
        <end position="479"/>
    </location>
</feature>
<feature type="region of interest" description="Disordered" evidence="1">
    <location>
        <begin position="499"/>
        <end position="525"/>
    </location>
</feature>
<dbReference type="EMBL" id="AVOT02025548">
    <property type="protein sequence ID" value="MBW0516895.1"/>
    <property type="molecule type" value="Genomic_DNA"/>
</dbReference>
<feature type="compositionally biased region" description="Polar residues" evidence="1">
    <location>
        <begin position="339"/>
        <end position="351"/>
    </location>
</feature>
<feature type="compositionally biased region" description="Polar residues" evidence="1">
    <location>
        <begin position="443"/>
        <end position="474"/>
    </location>
</feature>
<feature type="compositionally biased region" description="Polar residues" evidence="1">
    <location>
        <begin position="390"/>
        <end position="417"/>
    </location>
</feature>
<evidence type="ECO:0000313" key="4">
    <source>
        <dbReference type="Proteomes" id="UP000765509"/>
    </source>
</evidence>
<evidence type="ECO:0000256" key="2">
    <source>
        <dbReference type="SAM" id="Phobius"/>
    </source>
</evidence>
<dbReference type="PANTHER" id="PTHR28013">
    <property type="entry name" value="PROTEIN DCV1-RELATED"/>
    <property type="match status" value="1"/>
</dbReference>
<feature type="compositionally biased region" description="Polar residues" evidence="1">
    <location>
        <begin position="499"/>
        <end position="510"/>
    </location>
</feature>
<dbReference type="AlphaFoldDB" id="A0A9Q3HW92"/>
<reference evidence="3" key="1">
    <citation type="submission" date="2021-03" db="EMBL/GenBank/DDBJ databases">
        <title>Draft genome sequence of rust myrtle Austropuccinia psidii MF-1, a brazilian biotype.</title>
        <authorList>
            <person name="Quecine M.C."/>
            <person name="Pachon D.M.R."/>
            <person name="Bonatelli M.L."/>
            <person name="Correr F.H."/>
            <person name="Franceschini L.M."/>
            <person name="Leite T.F."/>
            <person name="Margarido G.R.A."/>
            <person name="Almeida C.A."/>
            <person name="Ferrarezi J.A."/>
            <person name="Labate C.A."/>
        </authorList>
    </citation>
    <scope>NUCLEOTIDE SEQUENCE</scope>
    <source>
        <strain evidence="3">MF-1</strain>
    </source>
</reference>
<evidence type="ECO:0000256" key="1">
    <source>
        <dbReference type="SAM" id="MobiDB-lite"/>
    </source>
</evidence>
<dbReference type="Gene3D" id="1.20.140.150">
    <property type="match status" value="1"/>
</dbReference>
<accession>A0A9Q3HW92</accession>
<gene>
    <name evidence="3" type="ORF">O181_056610</name>
</gene>
<dbReference type="Proteomes" id="UP000765509">
    <property type="component" value="Unassembled WGS sequence"/>
</dbReference>
<comment type="caution">
    <text evidence="3">The sequence shown here is derived from an EMBL/GenBank/DDBJ whole genome shotgun (WGS) entry which is preliminary data.</text>
</comment>
<sequence>MFGSNTPGTLFVLAGAILLLISTLSTPILKSFYFLTADIDAQISTTTHFNISGQVKLGVFGYCVQLANQQTCSPIKLSYDLNQDPIIVSPARLGLQNSASLIKSLTYILVLHPIAAGLAFLATLLGALSHTRNFSRSCFTPFISYLAFIVAMLAFIFDIIAFSIVKNRINQASNSNATANAQLGNAIWTTLAGWICLIISSFLFSIGRHLSIKRYQNQFKSNKLRPAIDDDYSNKMRNNAYKAEKDRDTQGDDLDHPSDSLPTFAEYEHDDVISERIPLSRMDHSNDDLASDQQILLSDRHHSPDQPINGVGLGHLPRQRSQSTLPEKLYSNLPAHVTPASSSMSTLTPHTPSKKHRHPASLLPATLPSNFTPPPDVHSNIHSFIPYPPSSSLFDPNHPISDNPSNQSSFPTDSQNNQQPILYRHQSRHLNSGLDFDLPIQGSPPTQGLNSSPISRRSTTFSHYSHTHGNSQSPPFLPLPVTSQSSIPLLEPLPVENISVSNMPQSSSLNHHGLHQPQPRSPPTLDLQLSRFELTDDRIGQGGNTNLSGENQIPQGNQRRQLPNPPSAHHYVGPSSRRFTELNFSGTPPPNYD</sequence>
<protein>
    <recommendedName>
        <fullName evidence="5">Pali-domain-containing protein</fullName>
    </recommendedName>
</protein>
<dbReference type="InterPro" id="IPR051380">
    <property type="entry name" value="pH-response_reg_palI/RIM9"/>
</dbReference>
<keyword evidence="4" id="KW-1185">Reference proteome</keyword>
<proteinExistence type="predicted"/>
<evidence type="ECO:0000313" key="3">
    <source>
        <dbReference type="EMBL" id="MBW0516895.1"/>
    </source>
</evidence>
<dbReference type="PANTHER" id="PTHR28013:SF4">
    <property type="entry name" value="MARVEL DOMAIN-CONTAINING PROTEIN"/>
    <property type="match status" value="1"/>
</dbReference>
<dbReference type="Pfam" id="PF06687">
    <property type="entry name" value="SUR7"/>
    <property type="match status" value="1"/>
</dbReference>
<keyword evidence="2" id="KW-0472">Membrane</keyword>
<feature type="region of interest" description="Disordered" evidence="1">
    <location>
        <begin position="388"/>
        <end position="417"/>
    </location>
</feature>